<evidence type="ECO:0000256" key="1">
    <source>
        <dbReference type="SAM" id="MobiDB-lite"/>
    </source>
</evidence>
<feature type="compositionally biased region" description="Basic and acidic residues" evidence="1">
    <location>
        <begin position="492"/>
        <end position="506"/>
    </location>
</feature>
<dbReference type="EMBL" id="CACVBS010000074">
    <property type="protein sequence ID" value="CAA7269131.1"/>
    <property type="molecule type" value="Genomic_DNA"/>
</dbReference>
<feature type="compositionally biased region" description="Polar residues" evidence="1">
    <location>
        <begin position="405"/>
        <end position="417"/>
    </location>
</feature>
<feature type="region of interest" description="Disordered" evidence="1">
    <location>
        <begin position="53"/>
        <end position="113"/>
    </location>
</feature>
<keyword evidence="4" id="KW-1185">Reference proteome</keyword>
<comment type="caution">
    <text evidence="3">The sequence shown here is derived from an EMBL/GenBank/DDBJ whole genome shotgun (WGS) entry which is preliminary data.</text>
</comment>
<feature type="compositionally biased region" description="Pro residues" evidence="1">
    <location>
        <begin position="84"/>
        <end position="94"/>
    </location>
</feature>
<feature type="region of interest" description="Disordered" evidence="1">
    <location>
        <begin position="396"/>
        <end position="421"/>
    </location>
</feature>
<dbReference type="PROSITE" id="PS51257">
    <property type="entry name" value="PROKAR_LIPOPROTEIN"/>
    <property type="match status" value="1"/>
</dbReference>
<dbReference type="AlphaFoldDB" id="A0A8S0XYZ7"/>
<keyword evidence="2" id="KW-1133">Transmembrane helix</keyword>
<reference evidence="3 4" key="1">
    <citation type="submission" date="2020-01" db="EMBL/GenBank/DDBJ databases">
        <authorList>
            <person name="Gupta K D."/>
        </authorList>
    </citation>
    <scope>NUCLEOTIDE SEQUENCE [LARGE SCALE GENOMIC DNA]</scope>
</reference>
<name>A0A8S0XYZ7_CYCAE</name>
<feature type="compositionally biased region" description="Basic and acidic residues" evidence="1">
    <location>
        <begin position="475"/>
        <end position="484"/>
    </location>
</feature>
<feature type="transmembrane region" description="Helical" evidence="2">
    <location>
        <begin position="313"/>
        <end position="337"/>
    </location>
</feature>
<keyword evidence="2" id="KW-0472">Membrane</keyword>
<evidence type="ECO:0000313" key="4">
    <source>
        <dbReference type="Proteomes" id="UP000467700"/>
    </source>
</evidence>
<proteinExistence type="predicted"/>
<dbReference type="OrthoDB" id="2278929at2759"/>
<accession>A0A8S0XYZ7</accession>
<dbReference type="Proteomes" id="UP000467700">
    <property type="component" value="Unassembled WGS sequence"/>
</dbReference>
<evidence type="ECO:0000256" key="2">
    <source>
        <dbReference type="SAM" id="Phobius"/>
    </source>
</evidence>
<keyword evidence="2" id="KW-0812">Transmembrane</keyword>
<protein>
    <submittedName>
        <fullName evidence="3">Uncharacterized protein</fullName>
    </submittedName>
</protein>
<evidence type="ECO:0000313" key="3">
    <source>
        <dbReference type="EMBL" id="CAA7269131.1"/>
    </source>
</evidence>
<feature type="region of interest" description="Disordered" evidence="1">
    <location>
        <begin position="444"/>
        <end position="506"/>
    </location>
</feature>
<sequence>MYKPLPNVTHYTAECKEMLLFTATFTSCAEASKSGMSTTTFGRSLSALVGQHQRLPTTTNTSSKSSLPSSPPSTMSPSRAQQPSPWPTPTPAPEQPLSFDDIPFPKRRRTHHPRQVIADQAAVQQAQVDCQYLSGNNIFSCFPTASTVIPQHEWASFVWNSRRPELTQTNLVDVFLFRADSQQQLLHFRELPNPSDQAGVLRTQVNDTWFGSSGQNWDGRNVSYPFYWVIIRSDKTLDGNQVPQPFFSAVQTTVLDSVASSSAAAASSSSALIASLSSLSAQSTLTASPVSSATASPSGNVQSASSESSFPRWAIAVIVVLGFLAIVATCILTFFIIRRIRRRRQRDSSSRNSMGSASPMINRDGEMVQRYDEPASPLLPPPSIAAAAGAGAAAGAAHSSPAGATSTTHDGASTISDSGGPFSGADAAIMADAFRKMLRKPDFAGRPVEEGESPDQAEGGNPGVENPGSAVLSRELAEEGRDIRSVSSSRGVKVESVHHSEAGDPR</sequence>
<feature type="compositionally biased region" description="Low complexity" evidence="1">
    <location>
        <begin position="56"/>
        <end position="83"/>
    </location>
</feature>
<organism evidence="3 4">
    <name type="scientific">Cyclocybe aegerita</name>
    <name type="common">Black poplar mushroom</name>
    <name type="synonym">Agrocybe aegerita</name>
    <dbReference type="NCBI Taxonomy" id="1973307"/>
    <lineage>
        <taxon>Eukaryota</taxon>
        <taxon>Fungi</taxon>
        <taxon>Dikarya</taxon>
        <taxon>Basidiomycota</taxon>
        <taxon>Agaricomycotina</taxon>
        <taxon>Agaricomycetes</taxon>
        <taxon>Agaricomycetidae</taxon>
        <taxon>Agaricales</taxon>
        <taxon>Agaricineae</taxon>
        <taxon>Bolbitiaceae</taxon>
        <taxon>Cyclocybe</taxon>
    </lineage>
</organism>
<gene>
    <name evidence="3" type="ORF">AAE3_LOCUS11310</name>
</gene>